<proteinExistence type="predicted"/>
<dbReference type="GO" id="GO:0005886">
    <property type="term" value="C:plasma membrane"/>
    <property type="evidence" value="ECO:0007669"/>
    <property type="project" value="TreeGrafter"/>
</dbReference>
<dbReference type="SMART" id="SM00330">
    <property type="entry name" value="PIPKc"/>
    <property type="match status" value="1"/>
</dbReference>
<dbReference type="Pfam" id="PF01504">
    <property type="entry name" value="PIP5K"/>
    <property type="match status" value="1"/>
</dbReference>
<protein>
    <recommendedName>
        <fullName evidence="2">PIPK domain-containing protein</fullName>
    </recommendedName>
</protein>
<dbReference type="InterPro" id="IPR027483">
    <property type="entry name" value="PInositol-4-P-4/5-kinase_C_sf"/>
</dbReference>
<dbReference type="EMBL" id="JAKWBI020000223">
    <property type="protein sequence ID" value="KAJ2898622.1"/>
    <property type="molecule type" value="Genomic_DNA"/>
</dbReference>
<dbReference type="Gene3D" id="3.30.800.10">
    <property type="entry name" value="Phosphatidylinositol Phosphate Kinase II Beta"/>
    <property type="match status" value="1"/>
</dbReference>
<evidence type="ECO:0000313" key="3">
    <source>
        <dbReference type="EMBL" id="KAJ2898622.1"/>
    </source>
</evidence>
<dbReference type="Proteomes" id="UP001201980">
    <property type="component" value="Unassembled WGS sequence"/>
</dbReference>
<dbReference type="InterPro" id="IPR027484">
    <property type="entry name" value="PInositol-4-P-5-kinase_N"/>
</dbReference>
<dbReference type="GO" id="GO:0005524">
    <property type="term" value="F:ATP binding"/>
    <property type="evidence" value="ECO:0007669"/>
    <property type="project" value="UniProtKB-UniRule"/>
</dbReference>
<sequence>MGRQEAVARSIAKAIVFGVERTAKSPISFVLNLFSRIFALYGVALNRTRPADFAKLRGEKWGISDEEYLKSFKPEKGKKLDDMLSPVGDMGLSGSTFYATADQKFLVKSVPRHSEHTFFRNDLFVPYLDYMSSHPSSLLVRICDSLVADGASLGRLFQLAPPHHIVMENIMHGREEAKSAGKPDWEHWDLKPTSYFYPERDIADGRLASEATKSQLADEFDDKIVLSKKQANNFLKALEIDTKLLAEHNAVDYSLFLVRMKMESWEPPQMVATGDPTTSQLWRTGVPSSDGEHVYRGAILDFFWAKHKAKPMAMTMLVRLWNKVTSNKHGHMSITTSPDEYRSRTVDVGLVGGDITEGYAHKLRKLAKIVSRAPSKLAHGMETISNQQLNSFVMADTDPLRNLPVLS</sequence>
<keyword evidence="1" id="KW-0418">Kinase</keyword>
<dbReference type="PANTHER" id="PTHR23086">
    <property type="entry name" value="PHOSPHATIDYLINOSITOL-4-PHOSPHATE 5-KINASE"/>
    <property type="match status" value="1"/>
</dbReference>
<dbReference type="GO" id="GO:0016308">
    <property type="term" value="F:1-phosphatidylinositol-4-phosphate 5-kinase activity"/>
    <property type="evidence" value="ECO:0007669"/>
    <property type="project" value="TreeGrafter"/>
</dbReference>
<dbReference type="PANTHER" id="PTHR23086:SF126">
    <property type="entry name" value="PIPK DOMAIN-CONTAINING PROTEIN"/>
    <property type="match status" value="1"/>
</dbReference>
<name>A0AAD5RNN8_9PEZI</name>
<keyword evidence="1" id="KW-0067">ATP-binding</keyword>
<reference evidence="3" key="1">
    <citation type="submission" date="2022-07" db="EMBL/GenBank/DDBJ databases">
        <title>Draft genome sequence of Zalerion maritima ATCC 34329, a (micro)plastics degrading marine fungus.</title>
        <authorList>
            <person name="Paco A."/>
            <person name="Goncalves M.F.M."/>
            <person name="Rocha-Santos T.A.P."/>
            <person name="Alves A."/>
        </authorList>
    </citation>
    <scope>NUCLEOTIDE SEQUENCE</scope>
    <source>
        <strain evidence="3">ATCC 34329</strain>
    </source>
</reference>
<dbReference type="Gene3D" id="3.30.810.10">
    <property type="entry name" value="2-Layer Sandwich"/>
    <property type="match status" value="1"/>
</dbReference>
<feature type="domain" description="PIPK" evidence="2">
    <location>
        <begin position="1"/>
        <end position="353"/>
    </location>
</feature>
<evidence type="ECO:0000313" key="4">
    <source>
        <dbReference type="Proteomes" id="UP001201980"/>
    </source>
</evidence>
<evidence type="ECO:0000259" key="2">
    <source>
        <dbReference type="PROSITE" id="PS51455"/>
    </source>
</evidence>
<gene>
    <name evidence="3" type="ORF">MKZ38_003787</name>
</gene>
<dbReference type="PROSITE" id="PS51455">
    <property type="entry name" value="PIPK"/>
    <property type="match status" value="1"/>
</dbReference>
<keyword evidence="1" id="KW-0547">Nucleotide-binding</keyword>
<organism evidence="3 4">
    <name type="scientific">Zalerion maritima</name>
    <dbReference type="NCBI Taxonomy" id="339359"/>
    <lineage>
        <taxon>Eukaryota</taxon>
        <taxon>Fungi</taxon>
        <taxon>Dikarya</taxon>
        <taxon>Ascomycota</taxon>
        <taxon>Pezizomycotina</taxon>
        <taxon>Sordariomycetes</taxon>
        <taxon>Lulworthiomycetidae</taxon>
        <taxon>Lulworthiales</taxon>
        <taxon>Lulworthiaceae</taxon>
        <taxon>Zalerion</taxon>
    </lineage>
</organism>
<evidence type="ECO:0000256" key="1">
    <source>
        <dbReference type="PROSITE-ProRule" id="PRU00781"/>
    </source>
</evidence>
<dbReference type="GO" id="GO:0046854">
    <property type="term" value="P:phosphatidylinositol phosphate biosynthetic process"/>
    <property type="evidence" value="ECO:0007669"/>
    <property type="project" value="TreeGrafter"/>
</dbReference>
<dbReference type="AlphaFoldDB" id="A0AAD5RNN8"/>
<dbReference type="SUPFAM" id="SSF56104">
    <property type="entry name" value="SAICAR synthase-like"/>
    <property type="match status" value="1"/>
</dbReference>
<keyword evidence="4" id="KW-1185">Reference proteome</keyword>
<dbReference type="InterPro" id="IPR023610">
    <property type="entry name" value="PInositol-4/5-P-5/4-kinase"/>
</dbReference>
<dbReference type="InterPro" id="IPR002498">
    <property type="entry name" value="PInositol-4-P-4/5-kinase_core"/>
</dbReference>
<comment type="caution">
    <text evidence="3">The sequence shown here is derived from an EMBL/GenBank/DDBJ whole genome shotgun (WGS) entry which is preliminary data.</text>
</comment>
<accession>A0AAD5RNN8</accession>
<keyword evidence="1" id="KW-0808">Transferase</keyword>